<evidence type="ECO:0000256" key="3">
    <source>
        <dbReference type="ARBA" id="ARBA00022448"/>
    </source>
</evidence>
<feature type="transmembrane region" description="Helical" evidence="10">
    <location>
        <begin position="266"/>
        <end position="287"/>
    </location>
</feature>
<dbReference type="EMBL" id="CP111018">
    <property type="protein sequence ID" value="WAR10779.1"/>
    <property type="molecule type" value="Genomic_DNA"/>
</dbReference>
<dbReference type="Gene3D" id="3.40.930.10">
    <property type="entry name" value="Mannitol-specific EII, Chain A"/>
    <property type="match status" value="1"/>
</dbReference>
<comment type="similarity">
    <text evidence="2">Belongs to the anion exchanger (TC 2.A.31) family.</text>
</comment>
<dbReference type="Pfam" id="PF07565">
    <property type="entry name" value="Band_3_cyto"/>
    <property type="match status" value="1"/>
</dbReference>
<evidence type="ECO:0000313" key="14">
    <source>
        <dbReference type="Proteomes" id="UP001164746"/>
    </source>
</evidence>
<dbReference type="SUPFAM" id="SSF55804">
    <property type="entry name" value="Phoshotransferase/anion transport protein"/>
    <property type="match status" value="1"/>
</dbReference>
<evidence type="ECO:0000259" key="11">
    <source>
        <dbReference type="Pfam" id="PF00955"/>
    </source>
</evidence>
<feature type="region of interest" description="Disordered" evidence="9">
    <location>
        <begin position="50"/>
        <end position="81"/>
    </location>
</feature>
<proteinExistence type="inferred from homology"/>
<feature type="transmembrane region" description="Helical" evidence="10">
    <location>
        <begin position="544"/>
        <end position="563"/>
    </location>
</feature>
<evidence type="ECO:0000256" key="2">
    <source>
        <dbReference type="ARBA" id="ARBA00010993"/>
    </source>
</evidence>
<dbReference type="PRINTS" id="PR01231">
    <property type="entry name" value="HCO3TRNSPORT"/>
</dbReference>
<evidence type="ECO:0000256" key="1">
    <source>
        <dbReference type="ARBA" id="ARBA00004554"/>
    </source>
</evidence>
<comment type="subcellular location">
    <subcellularLocation>
        <location evidence="1">Basolateral cell membrane</location>
        <topology evidence="1">Multi-pass membrane protein</topology>
    </subcellularLocation>
</comment>
<accession>A0ABY7EPA7</accession>
<feature type="transmembrane region" description="Helical" evidence="10">
    <location>
        <begin position="495"/>
        <end position="513"/>
    </location>
</feature>
<feature type="region of interest" description="Disordered" evidence="9">
    <location>
        <begin position="770"/>
        <end position="824"/>
    </location>
</feature>
<evidence type="ECO:0000256" key="6">
    <source>
        <dbReference type="ARBA" id="ARBA00022989"/>
    </source>
</evidence>
<evidence type="ECO:0000256" key="8">
    <source>
        <dbReference type="ARBA" id="ARBA00023136"/>
    </source>
</evidence>
<evidence type="ECO:0000259" key="12">
    <source>
        <dbReference type="Pfam" id="PF07565"/>
    </source>
</evidence>
<name>A0ABY7EPA7_MYAAR</name>
<keyword evidence="14" id="KW-1185">Reference proteome</keyword>
<keyword evidence="4" id="KW-1003">Cell membrane</keyword>
<feature type="compositionally biased region" description="Low complexity" evidence="9">
    <location>
        <begin position="212"/>
        <end position="223"/>
    </location>
</feature>
<evidence type="ECO:0000256" key="4">
    <source>
        <dbReference type="ARBA" id="ARBA00022475"/>
    </source>
</evidence>
<dbReference type="PANTHER" id="PTHR11453">
    <property type="entry name" value="ANION EXCHANGE PROTEIN"/>
    <property type="match status" value="1"/>
</dbReference>
<gene>
    <name evidence="13" type="ORF">MAR_035855</name>
</gene>
<protein>
    <submittedName>
        <fullName evidence="13">S4A10-like protein</fullName>
    </submittedName>
</protein>
<evidence type="ECO:0000256" key="7">
    <source>
        <dbReference type="ARBA" id="ARBA00023065"/>
    </source>
</evidence>
<evidence type="ECO:0000256" key="9">
    <source>
        <dbReference type="SAM" id="MobiDB-lite"/>
    </source>
</evidence>
<feature type="domain" description="Band 3 cytoplasmic" evidence="12">
    <location>
        <begin position="64"/>
        <end position="202"/>
    </location>
</feature>
<reference evidence="13" key="1">
    <citation type="submission" date="2022-11" db="EMBL/GenBank/DDBJ databases">
        <title>Centuries of genome instability and evolution in soft-shell clam transmissible cancer (bioRxiv).</title>
        <authorList>
            <person name="Hart S.F.M."/>
            <person name="Yonemitsu M.A."/>
            <person name="Giersch R.M."/>
            <person name="Beal B.F."/>
            <person name="Arriagada G."/>
            <person name="Davis B.W."/>
            <person name="Ostrander E.A."/>
            <person name="Goff S.P."/>
            <person name="Metzger M.J."/>
        </authorList>
    </citation>
    <scope>NUCLEOTIDE SEQUENCE</scope>
    <source>
        <strain evidence="13">MELC-2E11</strain>
        <tissue evidence="13">Siphon/mantle</tissue>
    </source>
</reference>
<feature type="compositionally biased region" description="Low complexity" evidence="9">
    <location>
        <begin position="778"/>
        <end position="788"/>
    </location>
</feature>
<keyword evidence="8 10" id="KW-0472">Membrane</keyword>
<keyword evidence="7" id="KW-0406">Ion transport</keyword>
<feature type="region of interest" description="Disordered" evidence="9">
    <location>
        <begin position="200"/>
        <end position="240"/>
    </location>
</feature>
<keyword evidence="5 10" id="KW-0812">Transmembrane</keyword>
<feature type="transmembrane region" description="Helical" evidence="10">
    <location>
        <begin position="637"/>
        <end position="655"/>
    </location>
</feature>
<feature type="transmembrane region" description="Helical" evidence="10">
    <location>
        <begin position="324"/>
        <end position="345"/>
    </location>
</feature>
<dbReference type="Pfam" id="PF00955">
    <property type="entry name" value="HCO3_cotransp"/>
    <property type="match status" value="1"/>
</dbReference>
<feature type="transmembrane region" description="Helical" evidence="10">
    <location>
        <begin position="6"/>
        <end position="26"/>
    </location>
</feature>
<dbReference type="InterPro" id="IPR003024">
    <property type="entry name" value="Na/HCO3_transpt"/>
</dbReference>
<organism evidence="13 14">
    <name type="scientific">Mya arenaria</name>
    <name type="common">Soft-shell clam</name>
    <dbReference type="NCBI Taxonomy" id="6604"/>
    <lineage>
        <taxon>Eukaryota</taxon>
        <taxon>Metazoa</taxon>
        <taxon>Spiralia</taxon>
        <taxon>Lophotrochozoa</taxon>
        <taxon>Mollusca</taxon>
        <taxon>Bivalvia</taxon>
        <taxon>Autobranchia</taxon>
        <taxon>Heteroconchia</taxon>
        <taxon>Euheterodonta</taxon>
        <taxon>Imparidentia</taxon>
        <taxon>Neoheterodontei</taxon>
        <taxon>Myida</taxon>
        <taxon>Myoidea</taxon>
        <taxon>Myidae</taxon>
        <taxon>Mya</taxon>
    </lineage>
</organism>
<dbReference type="PANTHER" id="PTHR11453:SF36">
    <property type="entry name" value="ANION EXCHANGE PROTEIN"/>
    <property type="match status" value="1"/>
</dbReference>
<dbReference type="InterPro" id="IPR016152">
    <property type="entry name" value="PTrfase/Anion_transptr"/>
</dbReference>
<dbReference type="InterPro" id="IPR003020">
    <property type="entry name" value="HCO3_transpt_euk"/>
</dbReference>
<keyword evidence="3" id="KW-0813">Transport</keyword>
<dbReference type="InterPro" id="IPR011531">
    <property type="entry name" value="HCO3_transpt-like_TM_dom"/>
</dbReference>
<feature type="transmembrane region" description="Helical" evidence="10">
    <location>
        <begin position="584"/>
        <end position="617"/>
    </location>
</feature>
<evidence type="ECO:0000256" key="10">
    <source>
        <dbReference type="SAM" id="Phobius"/>
    </source>
</evidence>
<dbReference type="Proteomes" id="UP001164746">
    <property type="component" value="Chromosome 7"/>
</dbReference>
<feature type="transmembrane region" description="Helical" evidence="10">
    <location>
        <begin position="457"/>
        <end position="475"/>
    </location>
</feature>
<feature type="compositionally biased region" description="Polar residues" evidence="9">
    <location>
        <begin position="53"/>
        <end position="81"/>
    </location>
</feature>
<dbReference type="InterPro" id="IPR013769">
    <property type="entry name" value="Band3_cytoplasmic_dom"/>
</dbReference>
<feature type="compositionally biased region" description="Basic residues" evidence="9">
    <location>
        <begin position="789"/>
        <end position="800"/>
    </location>
</feature>
<evidence type="ECO:0000313" key="13">
    <source>
        <dbReference type="EMBL" id="WAR10779.1"/>
    </source>
</evidence>
<evidence type="ECO:0000256" key="5">
    <source>
        <dbReference type="ARBA" id="ARBA00022692"/>
    </source>
</evidence>
<feature type="transmembrane region" description="Helical" evidence="10">
    <location>
        <begin position="357"/>
        <end position="376"/>
    </location>
</feature>
<feature type="domain" description="Bicarbonate transporter-like transmembrane" evidence="11">
    <location>
        <begin position="269"/>
        <end position="639"/>
    </location>
</feature>
<dbReference type="PRINTS" id="PR01232">
    <property type="entry name" value="NAHCO3TRSPRT"/>
</dbReference>
<sequence>MNSIGGLYLYIFSLEIIVSSLLKMILGDEKQSLKGVKTMPNFNQLPRIESGQKLENTPNNHLGTGLRRNQSSGTDLHESPSTVKLNSHFMKKIPPGSDAANILVGEVDFLNHMIVGFIRLKNSSVMGDLTEVPVPTKFMFILLGPTGNQSRYHEIGRSIATLMTDEVFHDVAYHAHNREDLLAGIDEFLDQVTVLPPGEWDPSIRIEPPKSVPSQTQSGGQSQPEEEAEESHGDDPALQRTGRLFGGLIADIKRKKPFYLQDFKDALHGALESLLAGSIVGVTYALFSGQPLTILGSTGPVLVFEGILFNFCDQMGWYYLSFRWWVGMWTGLILILMVAFDLSALVRYITRFTEESFAALISIIFIKEAIFKLVHITDIAPYNEDPDKERCWCLPPPPSNTTANNSSILTNVTVVAGNTTSMKPFPLHTAEWEMIHPEYCEQHGGVLSNGCKHVADVFFVCCILFIGTFFIAYGLKMMRNLRFFPTQVRAIISDFAVIIAIAVMIGLDLYIGLPTPKLHVPDKFEPTNHETRDWFIPMFHEKNPKWLCVVAIIPALLATILFFMDQQITAVIVNRKENKLKKGYGYHLDLLLVAILIIVNSILGLPYFVAATVLSINHVVSLKKESTCTAPGERPKFLGFIPLAILYGVFLYMGFSSLKGMQLVNRVLILFMPMKYQPDYIYLRHVRIRRVHFFTVIQVLGMCFIRKGLDWVFTQTELKWLDDIMPEISLREKDDKLLQKEQADKEQDVNISEEVARCSIWKNLQSIERGGSDPSLASNNSLLSGNGNSKRKHKKRHKKDNGRDVKGLPTIPSSPTGKAPGRTGMGVAFYIDEEDSEKDEKDGLIGAPEIKLCI</sequence>
<keyword evidence="6 10" id="KW-1133">Transmembrane helix</keyword>